<protein>
    <submittedName>
        <fullName evidence="1">Uncharacterized protein</fullName>
    </submittedName>
</protein>
<keyword evidence="2" id="KW-1185">Reference proteome</keyword>
<evidence type="ECO:0000313" key="2">
    <source>
        <dbReference type="Proteomes" id="UP001202328"/>
    </source>
</evidence>
<reference evidence="1" key="1">
    <citation type="submission" date="2022-04" db="EMBL/GenBank/DDBJ databases">
        <title>A functionally conserved STORR gene fusion in Papaver species that diverged 16.8 million years ago.</title>
        <authorList>
            <person name="Catania T."/>
        </authorList>
    </citation>
    <scope>NUCLEOTIDE SEQUENCE</scope>
    <source>
        <strain evidence="1">S-188037</strain>
    </source>
</reference>
<dbReference type="Proteomes" id="UP001202328">
    <property type="component" value="Unassembled WGS sequence"/>
</dbReference>
<name>A0AAD4THR7_9MAGN</name>
<proteinExistence type="predicted"/>
<gene>
    <name evidence="1" type="ORF">MKW98_003138</name>
</gene>
<dbReference type="EMBL" id="JAJJMB010001336">
    <property type="protein sequence ID" value="KAI3957417.1"/>
    <property type="molecule type" value="Genomic_DNA"/>
</dbReference>
<dbReference type="AlphaFoldDB" id="A0AAD4THR7"/>
<feature type="non-terminal residue" evidence="1">
    <location>
        <position position="1"/>
    </location>
</feature>
<comment type="caution">
    <text evidence="1">The sequence shown here is derived from an EMBL/GenBank/DDBJ whole genome shotgun (WGS) entry which is preliminary data.</text>
</comment>
<sequence length="125" mass="14278">ITIRSLFGFNSKPNTIRPSKDYTFGEGSIFFQKTPACFLVVLALHLDYVFPAMEEPGPLKRALIDARCWSYSWRHISNGNIPVGFIKIRFQVQLEPTSSWALLRKDMNGSSKYTGMMQATKDILR</sequence>
<accession>A0AAD4THR7</accession>
<evidence type="ECO:0000313" key="1">
    <source>
        <dbReference type="EMBL" id="KAI3957417.1"/>
    </source>
</evidence>
<organism evidence="1 2">
    <name type="scientific">Papaver atlanticum</name>
    <dbReference type="NCBI Taxonomy" id="357466"/>
    <lineage>
        <taxon>Eukaryota</taxon>
        <taxon>Viridiplantae</taxon>
        <taxon>Streptophyta</taxon>
        <taxon>Embryophyta</taxon>
        <taxon>Tracheophyta</taxon>
        <taxon>Spermatophyta</taxon>
        <taxon>Magnoliopsida</taxon>
        <taxon>Ranunculales</taxon>
        <taxon>Papaveraceae</taxon>
        <taxon>Papaveroideae</taxon>
        <taxon>Papaver</taxon>
    </lineage>
</organism>